<keyword evidence="3" id="KW-1185">Reference proteome</keyword>
<evidence type="ECO:0000313" key="3">
    <source>
        <dbReference type="Proteomes" id="UP000289734"/>
    </source>
</evidence>
<dbReference type="RefSeq" id="WP_129463582.1">
    <property type="nucleotide sequence ID" value="NZ_SBKQ01000004.1"/>
</dbReference>
<name>A0A4Q1KUZ7_9FLAO</name>
<dbReference type="EMBL" id="SBKQ01000004">
    <property type="protein sequence ID" value="RXR33480.1"/>
    <property type="molecule type" value="Genomic_DNA"/>
</dbReference>
<comment type="caution">
    <text evidence="2">The sequence shown here is derived from an EMBL/GenBank/DDBJ whole genome shotgun (WGS) entry which is preliminary data.</text>
</comment>
<gene>
    <name evidence="2" type="ORF">EQG68_04420</name>
</gene>
<proteinExistence type="predicted"/>
<evidence type="ECO:0000256" key="1">
    <source>
        <dbReference type="SAM" id="Phobius"/>
    </source>
</evidence>
<evidence type="ECO:0000313" key="2">
    <source>
        <dbReference type="EMBL" id="RXR33480.1"/>
    </source>
</evidence>
<keyword evidence="1" id="KW-1133">Transmembrane helix</keyword>
<sequence length="66" mass="7499">MKIFTYIIIALAFGLIIFNVTQLDFANLFEQESMIALIGIVAAFCAIIILLIFRMSKTIEDKLKDQ</sequence>
<protein>
    <submittedName>
        <fullName evidence="2">Uncharacterized protein</fullName>
    </submittedName>
</protein>
<feature type="transmembrane region" description="Helical" evidence="1">
    <location>
        <begin position="33"/>
        <end position="53"/>
    </location>
</feature>
<accession>A0A4Q1KUZ7</accession>
<organism evidence="2 3">
    <name type="scientific">Flavobacterium piscinae</name>
    <dbReference type="NCBI Taxonomy" id="2506424"/>
    <lineage>
        <taxon>Bacteria</taxon>
        <taxon>Pseudomonadati</taxon>
        <taxon>Bacteroidota</taxon>
        <taxon>Flavobacteriia</taxon>
        <taxon>Flavobacteriales</taxon>
        <taxon>Flavobacteriaceae</taxon>
        <taxon>Flavobacterium</taxon>
    </lineage>
</organism>
<keyword evidence="1" id="KW-0812">Transmembrane</keyword>
<dbReference type="Proteomes" id="UP000289734">
    <property type="component" value="Unassembled WGS sequence"/>
</dbReference>
<reference evidence="3" key="1">
    <citation type="submission" date="2019-01" db="EMBL/GenBank/DDBJ databases">
        <title>Cytophagaceae bacterium strain CAR-16.</title>
        <authorList>
            <person name="Chen W.-M."/>
        </authorList>
    </citation>
    <scope>NUCLEOTIDE SEQUENCE [LARGE SCALE GENOMIC DNA]</scope>
    <source>
        <strain evidence="3">ICH-30</strain>
    </source>
</reference>
<dbReference type="AlphaFoldDB" id="A0A4Q1KUZ7"/>
<keyword evidence="1" id="KW-0472">Membrane</keyword>